<dbReference type="InterPro" id="IPR014030">
    <property type="entry name" value="Ketoacyl_synth_N"/>
</dbReference>
<protein>
    <submittedName>
        <fullName evidence="2">3-oxoacyl-[ACP] synthase</fullName>
    </submittedName>
</protein>
<organism evidence="2 3">
    <name type="scientific">Pseudoalteromonas aliena</name>
    <dbReference type="NCBI Taxonomy" id="247523"/>
    <lineage>
        <taxon>Bacteria</taxon>
        <taxon>Pseudomonadati</taxon>
        <taxon>Pseudomonadota</taxon>
        <taxon>Gammaproteobacteria</taxon>
        <taxon>Alteromonadales</taxon>
        <taxon>Pseudoalteromonadaceae</taxon>
        <taxon>Pseudoalteromonas</taxon>
    </lineage>
</organism>
<evidence type="ECO:0000259" key="1">
    <source>
        <dbReference type="Pfam" id="PF13723"/>
    </source>
</evidence>
<dbReference type="GO" id="GO:0016746">
    <property type="term" value="F:acyltransferase activity"/>
    <property type="evidence" value="ECO:0007669"/>
    <property type="project" value="InterPro"/>
</dbReference>
<gene>
    <name evidence="2" type="ORF">B0W48_00685</name>
</gene>
<feature type="domain" description="Beta-ketoacyl synthase-like N-terminal" evidence="1">
    <location>
        <begin position="8"/>
        <end position="213"/>
    </location>
</feature>
<proteinExistence type="predicted"/>
<dbReference type="STRING" id="247523.B0W48_00685"/>
<dbReference type="KEGG" id="paln:B0W48_00685"/>
<accession>A0A1Q2H3K8</accession>
<sequence length="219" mass="24394">MKKSTWFDSSVFDLSWVPAMQRRRMTPFIKMTLNTAYQVSAKGNYVNLPSVFSSRHGDFHKTANLLVDIVNNQPLSPTGFGLSVHNAASGLFSIIQGNTSASTSVAAGTESFIYALIDGYARLIDCEQQKILIVHTDEMLPEIYSQYADEEQIAHSIALVIRAANEGEAHFSLQKILNTHKNNNKLPLSIQCARALHEHNSALLVHSALKHDWQLTYHA</sequence>
<evidence type="ECO:0000313" key="2">
    <source>
        <dbReference type="EMBL" id="AQQ01960.1"/>
    </source>
</evidence>
<dbReference type="EMBL" id="CP019628">
    <property type="protein sequence ID" value="AQQ01960.1"/>
    <property type="molecule type" value="Genomic_DNA"/>
</dbReference>
<dbReference type="AlphaFoldDB" id="A0A1Q2H3K8"/>
<evidence type="ECO:0000313" key="3">
    <source>
        <dbReference type="Proteomes" id="UP000188243"/>
    </source>
</evidence>
<reference evidence="2 3" key="1">
    <citation type="submission" date="2017-02" db="EMBL/GenBank/DDBJ databases">
        <title>Complete genome sequence of the cold-active Pseudoalteromonas aliena strain EH1 isolated from Arctic seawater.</title>
        <authorList>
            <person name="Kim E."/>
            <person name="Heo E."/>
            <person name="Kim H."/>
            <person name="Kim D."/>
        </authorList>
    </citation>
    <scope>NUCLEOTIDE SEQUENCE [LARGE SCALE GENOMIC DNA]</scope>
    <source>
        <strain evidence="2 3">EH1</strain>
    </source>
</reference>
<dbReference type="InterPro" id="IPR016039">
    <property type="entry name" value="Thiolase-like"/>
</dbReference>
<dbReference type="SUPFAM" id="SSF53901">
    <property type="entry name" value="Thiolase-like"/>
    <property type="match status" value="1"/>
</dbReference>
<name>A0A1Q2H3K8_9GAMM</name>
<dbReference type="Proteomes" id="UP000188243">
    <property type="component" value="Chromosome"/>
</dbReference>
<dbReference type="Pfam" id="PF13723">
    <property type="entry name" value="Ketoacyl-synt_2"/>
    <property type="match status" value="1"/>
</dbReference>